<dbReference type="RefSeq" id="YP_009136922.1">
    <property type="nucleotide sequence ID" value="NC_026997.1"/>
</dbReference>
<keyword evidence="15 17" id="KW-0472">Membrane</keyword>
<evidence type="ECO:0000256" key="9">
    <source>
        <dbReference type="ARBA" id="ARBA00022967"/>
    </source>
</evidence>
<evidence type="ECO:0000313" key="19">
    <source>
        <dbReference type="EMBL" id="AKE32146.1"/>
    </source>
</evidence>
<keyword evidence="5" id="KW-0813">Transport</keyword>
<comment type="subcellular location">
    <subcellularLocation>
        <location evidence="1 17">Mitochondrion inner membrane</location>
        <topology evidence="1 17">Multi-pass membrane protein</topology>
    </subcellularLocation>
</comment>
<comment type="catalytic activity">
    <reaction evidence="16 17">
        <text>a ubiquinone + NADH + 5 H(+)(in) = a ubiquinol + NAD(+) + 4 H(+)(out)</text>
        <dbReference type="Rhea" id="RHEA:29091"/>
        <dbReference type="Rhea" id="RHEA-COMP:9565"/>
        <dbReference type="Rhea" id="RHEA-COMP:9566"/>
        <dbReference type="ChEBI" id="CHEBI:15378"/>
        <dbReference type="ChEBI" id="CHEBI:16389"/>
        <dbReference type="ChEBI" id="CHEBI:17976"/>
        <dbReference type="ChEBI" id="CHEBI:57540"/>
        <dbReference type="ChEBI" id="CHEBI:57945"/>
        <dbReference type="EC" id="7.1.1.2"/>
    </reaction>
</comment>
<evidence type="ECO:0000256" key="5">
    <source>
        <dbReference type="ARBA" id="ARBA00022448"/>
    </source>
</evidence>
<keyword evidence="8 17" id="KW-0999">Mitochondrion inner membrane</keyword>
<dbReference type="InterPro" id="IPR050175">
    <property type="entry name" value="Complex_I_Subunit_2"/>
</dbReference>
<feature type="domain" description="NADH:quinone oxidoreductase/Mrp antiporter transmembrane" evidence="18">
    <location>
        <begin position="26"/>
        <end position="289"/>
    </location>
</feature>
<evidence type="ECO:0000256" key="17">
    <source>
        <dbReference type="RuleBase" id="RU003403"/>
    </source>
</evidence>
<feature type="transmembrane region" description="Helical" evidence="17">
    <location>
        <begin position="7"/>
        <end position="24"/>
    </location>
</feature>
<evidence type="ECO:0000256" key="2">
    <source>
        <dbReference type="ARBA" id="ARBA00007012"/>
    </source>
</evidence>
<evidence type="ECO:0000256" key="16">
    <source>
        <dbReference type="ARBA" id="ARBA00049551"/>
    </source>
</evidence>
<accession>A0A0F6QMZ9</accession>
<evidence type="ECO:0000256" key="10">
    <source>
        <dbReference type="ARBA" id="ARBA00022982"/>
    </source>
</evidence>
<feature type="transmembrane region" description="Helical" evidence="17">
    <location>
        <begin position="96"/>
        <end position="118"/>
    </location>
</feature>
<dbReference type="PANTHER" id="PTHR46552">
    <property type="entry name" value="NADH-UBIQUINONE OXIDOREDUCTASE CHAIN 2"/>
    <property type="match status" value="1"/>
</dbReference>
<name>A0A0F6QMZ9_9MOLL</name>
<dbReference type="GO" id="GO:0006120">
    <property type="term" value="P:mitochondrial electron transport, NADH to ubiquinone"/>
    <property type="evidence" value="ECO:0007669"/>
    <property type="project" value="InterPro"/>
</dbReference>
<feature type="transmembrane region" description="Helical" evidence="17">
    <location>
        <begin position="274"/>
        <end position="296"/>
    </location>
</feature>
<keyword evidence="11 17" id="KW-1133">Transmembrane helix</keyword>
<sequence>MYIKSFPFTFLFLFMMFLGTLISLSSNHWLGVWVGLELNLMSFLPIMLGSGSLFESESAIKYFIIQALASSAILMMSMATFYTSSSWDILLTQSEISSIIFMVLLLIKLGGVPFHFWLPNVAPSLSWGSCFLLLTWQKIAPMLLIVYMNNSPNHLLLLGAISALIGSFGGINQTSLRILLTYSSISHTGWMMCALLLNTKVFAIYLMTYLFLSSSIFLVISQDNTSSFTQLNKKKTTNTSSIVLLTSLLSLGGLPPLMGFFPKLLVILLMMQTNMYPCILFLFTGSLISLYYYLNLSTLSMLTSSIQEVTYKPTKQLLVFSLSVVVNLLGSLLGIAILTFVV</sequence>
<dbReference type="GO" id="GO:0005743">
    <property type="term" value="C:mitochondrial inner membrane"/>
    <property type="evidence" value="ECO:0007669"/>
    <property type="project" value="UniProtKB-SubCell"/>
</dbReference>
<evidence type="ECO:0000256" key="13">
    <source>
        <dbReference type="ARBA" id="ARBA00023075"/>
    </source>
</evidence>
<keyword evidence="9 17" id="KW-1278">Translocase</keyword>
<evidence type="ECO:0000256" key="11">
    <source>
        <dbReference type="ARBA" id="ARBA00022989"/>
    </source>
</evidence>
<feature type="transmembrane region" description="Helical" evidence="17">
    <location>
        <begin position="317"/>
        <end position="341"/>
    </location>
</feature>
<evidence type="ECO:0000256" key="4">
    <source>
        <dbReference type="ARBA" id="ARBA00021008"/>
    </source>
</evidence>
<comment type="function">
    <text evidence="17">Core subunit of the mitochondrial membrane respiratory chain NADH dehydrogenase (Complex I) which catalyzes electron transfer from NADH through the respiratory chain, using ubiquinone as an electron acceptor. Essential for the catalytic activity and assembly of complex I.</text>
</comment>
<dbReference type="PANTHER" id="PTHR46552:SF1">
    <property type="entry name" value="NADH-UBIQUINONE OXIDOREDUCTASE CHAIN 2"/>
    <property type="match status" value="1"/>
</dbReference>
<feature type="transmembrane region" description="Helical" evidence="17">
    <location>
        <begin position="62"/>
        <end position="84"/>
    </location>
</feature>
<dbReference type="Pfam" id="PF00361">
    <property type="entry name" value="Proton_antipo_M"/>
    <property type="match status" value="1"/>
</dbReference>
<evidence type="ECO:0000256" key="8">
    <source>
        <dbReference type="ARBA" id="ARBA00022792"/>
    </source>
</evidence>
<evidence type="ECO:0000256" key="15">
    <source>
        <dbReference type="ARBA" id="ARBA00023136"/>
    </source>
</evidence>
<organism evidence="19">
    <name type="scientific">Allonautilus scrobiculatus</name>
    <dbReference type="NCBI Taxonomy" id="34575"/>
    <lineage>
        <taxon>Eukaryota</taxon>
        <taxon>Metazoa</taxon>
        <taxon>Spiralia</taxon>
        <taxon>Lophotrochozoa</taxon>
        <taxon>Mollusca</taxon>
        <taxon>Cephalopoda</taxon>
        <taxon>Nautiloidea</taxon>
        <taxon>Nautilida</taxon>
        <taxon>Nautilidae</taxon>
        <taxon>Allonautilus</taxon>
    </lineage>
</organism>
<keyword evidence="14 17" id="KW-0496">Mitochondrion</keyword>
<keyword evidence="7 17" id="KW-0812">Transmembrane</keyword>
<dbReference type="EC" id="7.1.1.2" evidence="3 17"/>
<evidence type="ECO:0000256" key="1">
    <source>
        <dbReference type="ARBA" id="ARBA00004448"/>
    </source>
</evidence>
<dbReference type="CTD" id="4536"/>
<feature type="transmembrane region" description="Helical" evidence="17">
    <location>
        <begin position="130"/>
        <end position="148"/>
    </location>
</feature>
<dbReference type="InterPro" id="IPR001750">
    <property type="entry name" value="ND/Mrp_TM"/>
</dbReference>
<evidence type="ECO:0000256" key="7">
    <source>
        <dbReference type="ARBA" id="ARBA00022692"/>
    </source>
</evidence>
<feature type="transmembrane region" description="Helical" evidence="17">
    <location>
        <begin position="154"/>
        <end position="171"/>
    </location>
</feature>
<evidence type="ECO:0000259" key="18">
    <source>
        <dbReference type="Pfam" id="PF00361"/>
    </source>
</evidence>
<reference evidence="19" key="1">
    <citation type="journal article" date="2015" name="Am. Mus. Novit.">
        <title>The mitochondrial genome of Allonautilus (Mollusca: Cephalopoda): base composition, non-coding region variation, and phylogenetic divergence.</title>
        <authorList>
            <person name="Groth J.G."/>
            <person name="Arbisser I."/>
            <person name="Landman N.H."/>
            <person name="Barrowclough G.F."/>
        </authorList>
    </citation>
    <scope>NUCLEOTIDE SEQUENCE</scope>
</reference>
<dbReference type="AlphaFoldDB" id="A0A0F6QMZ9"/>
<keyword evidence="13 17" id="KW-0830">Ubiquinone</keyword>
<keyword evidence="6 17" id="KW-0679">Respiratory chain</keyword>
<evidence type="ECO:0000256" key="12">
    <source>
        <dbReference type="ARBA" id="ARBA00023027"/>
    </source>
</evidence>
<geneLocation type="mitochondrion" evidence="19"/>
<dbReference type="PRINTS" id="PR01436">
    <property type="entry name" value="NADHDHGNASE2"/>
</dbReference>
<feature type="transmembrane region" description="Helical" evidence="17">
    <location>
        <begin position="178"/>
        <end position="197"/>
    </location>
</feature>
<keyword evidence="12 17" id="KW-0520">NAD</keyword>
<feature type="transmembrane region" description="Helical" evidence="17">
    <location>
        <begin position="203"/>
        <end position="221"/>
    </location>
</feature>
<comment type="similarity">
    <text evidence="2 17">Belongs to the complex I subunit 2 family.</text>
</comment>
<dbReference type="GO" id="GO:0008137">
    <property type="term" value="F:NADH dehydrogenase (ubiquinone) activity"/>
    <property type="evidence" value="ECO:0007669"/>
    <property type="project" value="UniProtKB-EC"/>
</dbReference>
<protein>
    <recommendedName>
        <fullName evidence="4 17">NADH-ubiquinone oxidoreductase chain 2</fullName>
        <ecNumber evidence="3 17">7.1.1.2</ecNumber>
    </recommendedName>
</protein>
<evidence type="ECO:0000256" key="6">
    <source>
        <dbReference type="ARBA" id="ARBA00022660"/>
    </source>
</evidence>
<dbReference type="InterPro" id="IPR003917">
    <property type="entry name" value="NADH_UbQ_OxRdtase_chain2"/>
</dbReference>
<feature type="transmembrane region" description="Helical" evidence="17">
    <location>
        <begin position="242"/>
        <end position="262"/>
    </location>
</feature>
<evidence type="ECO:0000256" key="3">
    <source>
        <dbReference type="ARBA" id="ARBA00012944"/>
    </source>
</evidence>
<feature type="transmembrane region" description="Helical" evidence="17">
    <location>
        <begin position="30"/>
        <end position="50"/>
    </location>
</feature>
<proteinExistence type="inferred from homology"/>
<keyword evidence="10 17" id="KW-0249">Electron transport</keyword>
<gene>
    <name evidence="19" type="primary">ND2</name>
</gene>
<dbReference type="EMBL" id="KP892752">
    <property type="protein sequence ID" value="AKE32146.1"/>
    <property type="molecule type" value="Genomic_DNA"/>
</dbReference>
<dbReference type="GeneID" id="24251933"/>
<evidence type="ECO:0000256" key="14">
    <source>
        <dbReference type="ARBA" id="ARBA00023128"/>
    </source>
</evidence>